<evidence type="ECO:0000256" key="2">
    <source>
        <dbReference type="ARBA" id="ARBA00022679"/>
    </source>
</evidence>
<dbReference type="InterPro" id="IPR011009">
    <property type="entry name" value="Kinase-like_dom_sf"/>
</dbReference>
<dbReference type="SUPFAM" id="SSF56112">
    <property type="entry name" value="Protein kinase-like (PK-like)"/>
    <property type="match status" value="1"/>
</dbReference>
<organism evidence="10 11">
    <name type="scientific">Vitis vinifera</name>
    <name type="common">Grape</name>
    <dbReference type="NCBI Taxonomy" id="29760"/>
    <lineage>
        <taxon>Eukaryota</taxon>
        <taxon>Viridiplantae</taxon>
        <taxon>Streptophyta</taxon>
        <taxon>Embryophyta</taxon>
        <taxon>Tracheophyta</taxon>
        <taxon>Spermatophyta</taxon>
        <taxon>Magnoliopsida</taxon>
        <taxon>eudicotyledons</taxon>
        <taxon>Gunneridae</taxon>
        <taxon>Pentapetalae</taxon>
        <taxon>rosids</taxon>
        <taxon>Vitales</taxon>
        <taxon>Vitaceae</taxon>
        <taxon>Viteae</taxon>
        <taxon>Vitis</taxon>
    </lineage>
</organism>
<feature type="region of interest" description="Disordered" evidence="8">
    <location>
        <begin position="22"/>
        <end position="44"/>
    </location>
</feature>
<comment type="similarity">
    <text evidence="7">Belongs to the protein kinase superfamily.</text>
</comment>
<evidence type="ECO:0000256" key="1">
    <source>
        <dbReference type="ARBA" id="ARBA00022527"/>
    </source>
</evidence>
<feature type="binding site" evidence="6">
    <location>
        <position position="145"/>
    </location>
    <ligand>
        <name>ATP</name>
        <dbReference type="ChEBI" id="CHEBI:30616"/>
    </ligand>
</feature>
<evidence type="ECO:0000256" key="3">
    <source>
        <dbReference type="ARBA" id="ARBA00022741"/>
    </source>
</evidence>
<evidence type="ECO:0000256" key="5">
    <source>
        <dbReference type="ARBA" id="ARBA00022840"/>
    </source>
</evidence>
<dbReference type="InterPro" id="IPR000719">
    <property type="entry name" value="Prot_kinase_dom"/>
</dbReference>
<dbReference type="PROSITE" id="PS00108">
    <property type="entry name" value="PROTEIN_KINASE_ST"/>
    <property type="match status" value="1"/>
</dbReference>
<dbReference type="EMBL" id="CP126654">
    <property type="protein sequence ID" value="WJZ90228.1"/>
    <property type="molecule type" value="Genomic_DNA"/>
</dbReference>
<dbReference type="Gene3D" id="1.10.510.10">
    <property type="entry name" value="Transferase(Phosphotransferase) domain 1"/>
    <property type="match status" value="1"/>
</dbReference>
<evidence type="ECO:0000256" key="7">
    <source>
        <dbReference type="RuleBase" id="RU000304"/>
    </source>
</evidence>
<dbReference type="Gene3D" id="3.30.200.20">
    <property type="entry name" value="Phosphorylase Kinase, domain 1"/>
    <property type="match status" value="1"/>
</dbReference>
<dbReference type="PANTHER" id="PTHR47987:SF12">
    <property type="entry name" value="PROTEIN KINASE FAMILY PROTEIN"/>
    <property type="match status" value="1"/>
</dbReference>
<proteinExistence type="inferred from homology"/>
<protein>
    <recommendedName>
        <fullName evidence="9">Protein kinase domain-containing protein</fullName>
    </recommendedName>
</protein>
<keyword evidence="5 6" id="KW-0067">ATP-binding</keyword>
<feature type="domain" description="Protein kinase" evidence="9">
    <location>
        <begin position="117"/>
        <end position="367"/>
    </location>
</feature>
<dbReference type="PROSITE" id="PS50011">
    <property type="entry name" value="PROTEIN_KINASE_DOM"/>
    <property type="match status" value="1"/>
</dbReference>
<dbReference type="Pfam" id="PF07714">
    <property type="entry name" value="PK_Tyr_Ser-Thr"/>
    <property type="match status" value="1"/>
</dbReference>
<evidence type="ECO:0000313" key="10">
    <source>
        <dbReference type="EMBL" id="WJZ90228.1"/>
    </source>
</evidence>
<gene>
    <name evidence="10" type="ORF">VitviT2T_009389</name>
</gene>
<accession>A0ABY9C4N5</accession>
<keyword evidence="2" id="KW-0808">Transferase</keyword>
<keyword evidence="4" id="KW-0418">Kinase</keyword>
<evidence type="ECO:0000256" key="4">
    <source>
        <dbReference type="ARBA" id="ARBA00022777"/>
    </source>
</evidence>
<keyword evidence="3 6" id="KW-0547">Nucleotide-binding</keyword>
<dbReference type="InterPro" id="IPR046958">
    <property type="entry name" value="RBK1/2/STUNTED"/>
</dbReference>
<evidence type="ECO:0000313" key="11">
    <source>
        <dbReference type="Proteomes" id="UP001227230"/>
    </source>
</evidence>
<evidence type="ECO:0000256" key="6">
    <source>
        <dbReference type="PROSITE-ProRule" id="PRU10141"/>
    </source>
</evidence>
<feature type="compositionally biased region" description="Low complexity" evidence="8">
    <location>
        <begin position="25"/>
        <end position="39"/>
    </location>
</feature>
<dbReference type="PANTHER" id="PTHR47987">
    <property type="entry name" value="OS08G0249100 PROTEIN"/>
    <property type="match status" value="1"/>
</dbReference>
<dbReference type="InterPro" id="IPR017441">
    <property type="entry name" value="Protein_kinase_ATP_BS"/>
</dbReference>
<dbReference type="InterPro" id="IPR001245">
    <property type="entry name" value="Ser-Thr/Tyr_kinase_cat_dom"/>
</dbReference>
<name>A0ABY9C4N5_VITVI</name>
<sequence length="434" mass="48795">MGTRKQASSSPNCVLEDYLSRLESETSSSKEGTSGSGSSQNTKPTWRGLIQLLRTQSKRRLATLDPRNVWKYSVRKCRSMRFSNGVGRNLDGETVSYSRSGWKNFTLSELQRATKNFSHENLIGKGGYAEVYKGCLQDGQLVAVKRLVRGKPEERTGNFLSELGIMAHVNHPNTAKLIGYGVEGGLHLVLELSPHGSLASLLHGGRVKLKWSMRYQVALGIAEGLLYLHEGCQRRFIHRDIKASNILLTEDFQPQICDFGLAKWLPEQWTHHTISSFEGTFGYLAPEYLMHGIVDEKTDVYAFGVLLLELITGRRALECSQRSLVTWAKPLLKKNDIQELVDPFLADDQYNSRQMKTQIQELVDPFLADDHYNSQQMNLLVLSASLCIQRSSILRPQMRQVVEILKGNFSSLEGLKKRGGILPKGPLQRAVSCR</sequence>
<keyword evidence="1 7" id="KW-0723">Serine/threonine-protein kinase</keyword>
<dbReference type="Proteomes" id="UP001227230">
    <property type="component" value="Chromosome 7"/>
</dbReference>
<evidence type="ECO:0000259" key="9">
    <source>
        <dbReference type="PROSITE" id="PS50011"/>
    </source>
</evidence>
<reference evidence="10 11" key="1">
    <citation type="journal article" date="2023" name="Hortic Res">
        <title>The complete reference genome for grapevine (Vitis vinifera L.) genetics and breeding.</title>
        <authorList>
            <person name="Shi X."/>
            <person name="Cao S."/>
            <person name="Wang X."/>
            <person name="Huang S."/>
            <person name="Wang Y."/>
            <person name="Liu Z."/>
            <person name="Liu W."/>
            <person name="Leng X."/>
            <person name="Peng Y."/>
            <person name="Wang N."/>
            <person name="Wang Y."/>
            <person name="Ma Z."/>
            <person name="Xu X."/>
            <person name="Zhang F."/>
            <person name="Xue H."/>
            <person name="Zhong H."/>
            <person name="Wang Y."/>
            <person name="Zhang K."/>
            <person name="Velt A."/>
            <person name="Avia K."/>
            <person name="Holtgrawe D."/>
            <person name="Grimplet J."/>
            <person name="Matus J.T."/>
            <person name="Ware D."/>
            <person name="Wu X."/>
            <person name="Wang H."/>
            <person name="Liu C."/>
            <person name="Fang Y."/>
            <person name="Rustenholz C."/>
            <person name="Cheng Z."/>
            <person name="Xiao H."/>
            <person name="Zhou Y."/>
        </authorList>
    </citation>
    <scope>NUCLEOTIDE SEQUENCE [LARGE SCALE GENOMIC DNA]</scope>
    <source>
        <strain evidence="11">cv. Pinot noir / PN40024</strain>
        <tissue evidence="10">Leaf</tissue>
    </source>
</reference>
<keyword evidence="11" id="KW-1185">Reference proteome</keyword>
<dbReference type="PROSITE" id="PS00107">
    <property type="entry name" value="PROTEIN_KINASE_ATP"/>
    <property type="match status" value="1"/>
</dbReference>
<dbReference type="SMART" id="SM00220">
    <property type="entry name" value="S_TKc"/>
    <property type="match status" value="1"/>
</dbReference>
<dbReference type="InterPro" id="IPR008271">
    <property type="entry name" value="Ser/Thr_kinase_AS"/>
</dbReference>
<evidence type="ECO:0000256" key="8">
    <source>
        <dbReference type="SAM" id="MobiDB-lite"/>
    </source>
</evidence>